<dbReference type="Proteomes" id="UP000308768">
    <property type="component" value="Unassembled WGS sequence"/>
</dbReference>
<feature type="active site" evidence="8">
    <location>
        <position position="85"/>
    </location>
</feature>
<evidence type="ECO:0000256" key="3">
    <source>
        <dbReference type="ARBA" id="ARBA00022729"/>
    </source>
</evidence>
<dbReference type="SUPFAM" id="SSF50630">
    <property type="entry name" value="Acid proteases"/>
    <property type="match status" value="1"/>
</dbReference>
<feature type="domain" description="Peptidase A1" evidence="11">
    <location>
        <begin position="67"/>
        <end position="389"/>
    </location>
</feature>
<reference evidence="12 13" key="1">
    <citation type="submission" date="2017-03" db="EMBL/GenBank/DDBJ databases">
        <title>Genomes of endolithic fungi from Antarctica.</title>
        <authorList>
            <person name="Coleine C."/>
            <person name="Masonjones S."/>
            <person name="Stajich J.E."/>
        </authorList>
    </citation>
    <scope>NUCLEOTIDE SEQUENCE [LARGE SCALE GENOMIC DNA]</scope>
    <source>
        <strain evidence="12 13">CCFEE 5187</strain>
    </source>
</reference>
<organism evidence="12 13">
    <name type="scientific">Cryomyces minteri</name>
    <dbReference type="NCBI Taxonomy" id="331657"/>
    <lineage>
        <taxon>Eukaryota</taxon>
        <taxon>Fungi</taxon>
        <taxon>Dikarya</taxon>
        <taxon>Ascomycota</taxon>
        <taxon>Pezizomycotina</taxon>
        <taxon>Dothideomycetes</taxon>
        <taxon>Dothideomycetes incertae sedis</taxon>
        <taxon>Cryomyces</taxon>
    </lineage>
</organism>
<keyword evidence="4 9" id="KW-0064">Aspartyl protease</keyword>
<evidence type="ECO:0000313" key="13">
    <source>
        <dbReference type="Proteomes" id="UP000308768"/>
    </source>
</evidence>
<evidence type="ECO:0000256" key="1">
    <source>
        <dbReference type="ARBA" id="ARBA00007447"/>
    </source>
</evidence>
<dbReference type="FunFam" id="2.40.70.10:FF:000011">
    <property type="entry name" value="Aspartic protease"/>
    <property type="match status" value="1"/>
</dbReference>
<dbReference type="CDD" id="cd05474">
    <property type="entry name" value="SAP_like"/>
    <property type="match status" value="1"/>
</dbReference>
<gene>
    <name evidence="12" type="ORF">B0A49_03017</name>
</gene>
<feature type="signal peptide" evidence="10">
    <location>
        <begin position="1"/>
        <end position="18"/>
    </location>
</feature>
<dbReference type="Gene3D" id="2.40.70.10">
    <property type="entry name" value="Acid Proteases"/>
    <property type="match status" value="2"/>
</dbReference>
<evidence type="ECO:0000256" key="6">
    <source>
        <dbReference type="ARBA" id="ARBA00067536"/>
    </source>
</evidence>
<dbReference type="InterPro" id="IPR021109">
    <property type="entry name" value="Peptidase_aspartic_dom_sf"/>
</dbReference>
<evidence type="ECO:0000256" key="8">
    <source>
        <dbReference type="PIRSR" id="PIRSR601461-1"/>
    </source>
</evidence>
<evidence type="ECO:0000256" key="5">
    <source>
        <dbReference type="ARBA" id="ARBA00022801"/>
    </source>
</evidence>
<keyword evidence="2 9" id="KW-0645">Protease</keyword>
<dbReference type="PANTHER" id="PTHR47966">
    <property type="entry name" value="BETA-SITE APP-CLEAVING ENZYME, ISOFORM A-RELATED"/>
    <property type="match status" value="1"/>
</dbReference>
<keyword evidence="13" id="KW-1185">Reference proteome</keyword>
<comment type="similarity">
    <text evidence="1 9">Belongs to the peptidase A1 family.</text>
</comment>
<dbReference type="InterPro" id="IPR001969">
    <property type="entry name" value="Aspartic_peptidase_AS"/>
</dbReference>
<name>A0A4U0XD22_9PEZI</name>
<protein>
    <recommendedName>
        <fullName evidence="7">Probable aspartic-type endopeptidase OPSB</fullName>
    </recommendedName>
    <alternativeName>
        <fullName evidence="6">Probable aspartic-type endopeptidase opsB</fullName>
    </alternativeName>
</protein>
<feature type="active site" evidence="8">
    <location>
        <position position="280"/>
    </location>
</feature>
<evidence type="ECO:0000313" key="12">
    <source>
        <dbReference type="EMBL" id="TKA74061.1"/>
    </source>
</evidence>
<keyword evidence="5 9" id="KW-0378">Hydrolase</keyword>
<evidence type="ECO:0000256" key="9">
    <source>
        <dbReference type="RuleBase" id="RU000454"/>
    </source>
</evidence>
<dbReference type="AlphaFoldDB" id="A0A4U0XD22"/>
<dbReference type="STRING" id="331657.A0A4U0XD22"/>
<dbReference type="OrthoDB" id="771136at2759"/>
<dbReference type="GO" id="GO:0004190">
    <property type="term" value="F:aspartic-type endopeptidase activity"/>
    <property type="evidence" value="ECO:0007669"/>
    <property type="project" value="UniProtKB-KW"/>
</dbReference>
<dbReference type="InterPro" id="IPR033876">
    <property type="entry name" value="SAP-like"/>
</dbReference>
<dbReference type="PROSITE" id="PS00141">
    <property type="entry name" value="ASP_PROTEASE"/>
    <property type="match status" value="1"/>
</dbReference>
<dbReference type="PANTHER" id="PTHR47966:SF65">
    <property type="entry name" value="ASPARTIC-TYPE ENDOPEPTIDASE"/>
    <property type="match status" value="1"/>
</dbReference>
<feature type="chain" id="PRO_5020814661" description="Probable aspartic-type endopeptidase OPSB" evidence="10">
    <location>
        <begin position="19"/>
        <end position="466"/>
    </location>
</feature>
<dbReference type="InterPro" id="IPR001461">
    <property type="entry name" value="Aspartic_peptidase_A1"/>
</dbReference>
<dbReference type="PRINTS" id="PR00792">
    <property type="entry name" value="PEPSIN"/>
</dbReference>
<dbReference type="PROSITE" id="PS51767">
    <property type="entry name" value="PEPTIDASE_A1"/>
    <property type="match status" value="1"/>
</dbReference>
<dbReference type="Pfam" id="PF00026">
    <property type="entry name" value="Asp"/>
    <property type="match status" value="1"/>
</dbReference>
<keyword evidence="3 10" id="KW-0732">Signal</keyword>
<dbReference type="GO" id="GO:0006508">
    <property type="term" value="P:proteolysis"/>
    <property type="evidence" value="ECO:0007669"/>
    <property type="project" value="UniProtKB-KW"/>
</dbReference>
<proteinExistence type="inferred from homology"/>
<evidence type="ECO:0000259" key="11">
    <source>
        <dbReference type="PROSITE" id="PS51767"/>
    </source>
</evidence>
<dbReference type="InterPro" id="IPR033121">
    <property type="entry name" value="PEPTIDASE_A1"/>
</dbReference>
<evidence type="ECO:0000256" key="2">
    <source>
        <dbReference type="ARBA" id="ARBA00022670"/>
    </source>
</evidence>
<evidence type="ECO:0000256" key="7">
    <source>
        <dbReference type="ARBA" id="ARBA00068059"/>
    </source>
</evidence>
<dbReference type="EMBL" id="NAJN01000388">
    <property type="protein sequence ID" value="TKA74061.1"/>
    <property type="molecule type" value="Genomic_DNA"/>
</dbReference>
<accession>A0A4U0XD22</accession>
<evidence type="ECO:0000256" key="4">
    <source>
        <dbReference type="ARBA" id="ARBA00022750"/>
    </source>
</evidence>
<evidence type="ECO:0000256" key="10">
    <source>
        <dbReference type="SAM" id="SignalP"/>
    </source>
</evidence>
<comment type="caution">
    <text evidence="12">The sequence shown here is derived from an EMBL/GenBank/DDBJ whole genome shotgun (WGS) entry which is preliminary data.</text>
</comment>
<sequence length="466" mass="48426">MKTSTIAVAATLLSLTQAISLVKRDGPPAVVHADTQRRQVANPLLRDRLRRRAGTVQQTLDNLETLYFANVSLGTPEQTVRLHLDTGSSDLWTNVASSQLCQSRGNPCSVAGTFAPNSSTTYKYLNGDFNISYVDGSGSTGDYVSDTFRIGGATLKHQQFGIGYQSSSPEGILGIGYPVNEVAVNRAGSQPYANVPLNMVQQGLINANAYSLWLNDLDASTGSILFGGVNSDKFHGSLQTLPIIKEAGTYAEFIIALTAVGINGKVGSIARNQTYPVLLDSGSSLMYLPDSVANAIFKQLGATYDQAQGAAFVDCSLAQNTSTVDFTFSSPTISVAMNELVIVAGVSRGRPICILGIAPAGGSTPVLGDTFLRSAYVVYDLHNNQISLAQTNFNSTTDNILEISNNTGVPDATGVASAVSSAAVATGGARNGGQPSVTSTGGAPAPTIFKYGAAVAAAGAGLMFAL</sequence>